<dbReference type="EMBL" id="CP022098">
    <property type="protein sequence ID" value="ATB37623.1"/>
    <property type="molecule type" value="Genomic_DNA"/>
</dbReference>
<dbReference type="AlphaFoldDB" id="A0A250J229"/>
<evidence type="ECO:0008006" key="3">
    <source>
        <dbReference type="Google" id="ProtNLM"/>
    </source>
</evidence>
<sequence>MARGNLAPGVEVQGPIIQALISSVEIVRPEVLRILASHGISTASPRPCYPLPDVLRCLEDIQGRVGRVTVRAIGQQVPRHTAYPPHITSFAMALFLMNKAYRTNHQGAQDIGGYHHEPVDGRSSRMRCDNPYPCDFNQGVLEGLHARFTGQGSLRLRIDHESEDCRARGATTCTYRLKW</sequence>
<evidence type="ECO:0000313" key="2">
    <source>
        <dbReference type="Proteomes" id="UP000217257"/>
    </source>
</evidence>
<accession>A0A250J229</accession>
<name>A0A250J229_9BACT</name>
<gene>
    <name evidence="1" type="ORF">CYFUS_003048</name>
</gene>
<proteinExistence type="predicted"/>
<protein>
    <recommendedName>
        <fullName evidence="3">4-vinyl reductase 4VR domain-containing protein</fullName>
    </recommendedName>
</protein>
<reference evidence="1 2" key="1">
    <citation type="submission" date="2017-06" db="EMBL/GenBank/DDBJ databases">
        <title>Sequencing and comparative analysis of myxobacterial genomes.</title>
        <authorList>
            <person name="Rupp O."/>
            <person name="Goesmann A."/>
            <person name="Sogaard-Andersen L."/>
        </authorList>
    </citation>
    <scope>NUCLEOTIDE SEQUENCE [LARGE SCALE GENOMIC DNA]</scope>
    <source>
        <strain evidence="1 2">DSM 52655</strain>
    </source>
</reference>
<dbReference type="RefSeq" id="WP_095985916.1">
    <property type="nucleotide sequence ID" value="NZ_CP022098.1"/>
</dbReference>
<organism evidence="1 2">
    <name type="scientific">Cystobacter fuscus</name>
    <dbReference type="NCBI Taxonomy" id="43"/>
    <lineage>
        <taxon>Bacteria</taxon>
        <taxon>Pseudomonadati</taxon>
        <taxon>Myxococcota</taxon>
        <taxon>Myxococcia</taxon>
        <taxon>Myxococcales</taxon>
        <taxon>Cystobacterineae</taxon>
        <taxon>Archangiaceae</taxon>
        <taxon>Cystobacter</taxon>
    </lineage>
</organism>
<dbReference type="Proteomes" id="UP000217257">
    <property type="component" value="Chromosome"/>
</dbReference>
<dbReference type="KEGG" id="cfus:CYFUS_003048"/>
<evidence type="ECO:0000313" key="1">
    <source>
        <dbReference type="EMBL" id="ATB37623.1"/>
    </source>
</evidence>